<proteinExistence type="predicted"/>
<keyword evidence="1" id="KW-0472">Membrane</keyword>
<sequence>MPSWFTGLAIQLVLAGGALWWAGMRTRTPERRLPRGSRIA</sequence>
<keyword evidence="1" id="KW-1133">Transmembrane helix</keyword>
<reference evidence="2 3" key="1">
    <citation type="submission" date="2023-10" db="EMBL/GenBank/DDBJ databases">
        <title>Y20.</title>
        <authorList>
            <person name="Zhang G."/>
            <person name="Ding Y."/>
        </authorList>
    </citation>
    <scope>NUCLEOTIDE SEQUENCE [LARGE SCALE GENOMIC DNA]</scope>
    <source>
        <strain evidence="2 3">Y20</strain>
    </source>
</reference>
<dbReference type="Proteomes" id="UP001329313">
    <property type="component" value="Chromosome"/>
</dbReference>
<organism evidence="2 3">
    <name type="scientific">Microbacterium limosum</name>
    <dbReference type="NCBI Taxonomy" id="3079935"/>
    <lineage>
        <taxon>Bacteria</taxon>
        <taxon>Bacillati</taxon>
        <taxon>Actinomycetota</taxon>
        <taxon>Actinomycetes</taxon>
        <taxon>Micrococcales</taxon>
        <taxon>Microbacteriaceae</taxon>
        <taxon>Microbacterium</taxon>
    </lineage>
</organism>
<evidence type="ECO:0000313" key="3">
    <source>
        <dbReference type="Proteomes" id="UP001329313"/>
    </source>
</evidence>
<evidence type="ECO:0000256" key="1">
    <source>
        <dbReference type="SAM" id="Phobius"/>
    </source>
</evidence>
<dbReference type="AlphaFoldDB" id="A0AAU0MF51"/>
<gene>
    <name evidence="2" type="ORF">RYJ27_10750</name>
</gene>
<feature type="transmembrane region" description="Helical" evidence="1">
    <location>
        <begin position="6"/>
        <end position="23"/>
    </location>
</feature>
<protein>
    <submittedName>
        <fullName evidence="2">Uncharacterized protein</fullName>
    </submittedName>
</protein>
<dbReference type="RefSeq" id="WP_330170301.1">
    <property type="nucleotide sequence ID" value="NZ_CP137080.1"/>
</dbReference>
<evidence type="ECO:0000313" key="2">
    <source>
        <dbReference type="EMBL" id="WOQ69170.1"/>
    </source>
</evidence>
<name>A0AAU0MF51_9MICO</name>
<keyword evidence="3" id="KW-1185">Reference proteome</keyword>
<accession>A0AAU0MF51</accession>
<dbReference type="EMBL" id="CP137080">
    <property type="protein sequence ID" value="WOQ69170.1"/>
    <property type="molecule type" value="Genomic_DNA"/>
</dbReference>
<keyword evidence="1" id="KW-0812">Transmembrane</keyword>
<dbReference type="KEGG" id="mliy:RYJ27_10750"/>